<name>A0A8T0IE07_CERPU</name>
<evidence type="ECO:0000313" key="2">
    <source>
        <dbReference type="EMBL" id="KAG0580708.1"/>
    </source>
</evidence>
<dbReference type="AlphaFoldDB" id="A0A8T0IE07"/>
<dbReference type="EMBL" id="CM026424">
    <property type="protein sequence ID" value="KAG0580708.1"/>
    <property type="molecule type" value="Genomic_DNA"/>
</dbReference>
<feature type="compositionally biased region" description="Low complexity" evidence="1">
    <location>
        <begin position="106"/>
        <end position="122"/>
    </location>
</feature>
<protein>
    <submittedName>
        <fullName evidence="2">Uncharacterized protein</fullName>
    </submittedName>
</protein>
<gene>
    <name evidence="2" type="ORF">KC19_4G193100</name>
</gene>
<sequence>MKTPTWSNRVSGLCILSSYAKPTVPITRIQHLKQSTNPIRNLKHPNNNPMSLTLKNSKPTHSQFPQISSVSFQLRLNQTYQSPIALTTCSIVNHSHHSQNLSTSIPLPESQLPLPSSSNTLM</sequence>
<feature type="region of interest" description="Disordered" evidence="1">
    <location>
        <begin position="100"/>
        <end position="122"/>
    </location>
</feature>
<reference evidence="2" key="1">
    <citation type="submission" date="2020-06" db="EMBL/GenBank/DDBJ databases">
        <title>WGS assembly of Ceratodon purpureus strain R40.</title>
        <authorList>
            <person name="Carey S.B."/>
            <person name="Jenkins J."/>
            <person name="Shu S."/>
            <person name="Lovell J.T."/>
            <person name="Sreedasyam A."/>
            <person name="Maumus F."/>
            <person name="Tiley G.P."/>
            <person name="Fernandez-Pozo N."/>
            <person name="Barry K."/>
            <person name="Chen C."/>
            <person name="Wang M."/>
            <person name="Lipzen A."/>
            <person name="Daum C."/>
            <person name="Saski C.A."/>
            <person name="Payton A.C."/>
            <person name="Mcbreen J.C."/>
            <person name="Conrad R.E."/>
            <person name="Kollar L.M."/>
            <person name="Olsson S."/>
            <person name="Huttunen S."/>
            <person name="Landis J.B."/>
            <person name="Wickett N.J."/>
            <person name="Johnson M.G."/>
            <person name="Rensing S.A."/>
            <person name="Grimwood J."/>
            <person name="Schmutz J."/>
            <person name="Mcdaniel S.F."/>
        </authorList>
    </citation>
    <scope>NUCLEOTIDE SEQUENCE</scope>
    <source>
        <strain evidence="2">R40</strain>
    </source>
</reference>
<proteinExistence type="predicted"/>
<comment type="caution">
    <text evidence="2">The sequence shown here is derived from an EMBL/GenBank/DDBJ whole genome shotgun (WGS) entry which is preliminary data.</text>
</comment>
<dbReference type="Proteomes" id="UP000822688">
    <property type="component" value="Chromosome 4"/>
</dbReference>
<accession>A0A8T0IE07</accession>
<evidence type="ECO:0000313" key="3">
    <source>
        <dbReference type="Proteomes" id="UP000822688"/>
    </source>
</evidence>
<keyword evidence="3" id="KW-1185">Reference proteome</keyword>
<evidence type="ECO:0000256" key="1">
    <source>
        <dbReference type="SAM" id="MobiDB-lite"/>
    </source>
</evidence>
<organism evidence="2 3">
    <name type="scientific">Ceratodon purpureus</name>
    <name type="common">Fire moss</name>
    <name type="synonym">Dicranum purpureum</name>
    <dbReference type="NCBI Taxonomy" id="3225"/>
    <lineage>
        <taxon>Eukaryota</taxon>
        <taxon>Viridiplantae</taxon>
        <taxon>Streptophyta</taxon>
        <taxon>Embryophyta</taxon>
        <taxon>Bryophyta</taxon>
        <taxon>Bryophytina</taxon>
        <taxon>Bryopsida</taxon>
        <taxon>Dicranidae</taxon>
        <taxon>Pseudoditrichales</taxon>
        <taxon>Ditrichaceae</taxon>
        <taxon>Ceratodon</taxon>
    </lineage>
</organism>